<dbReference type="InterPro" id="IPR004358">
    <property type="entry name" value="Sig_transdc_His_kin-like_C"/>
</dbReference>
<dbReference type="InterPro" id="IPR003661">
    <property type="entry name" value="HisK_dim/P_dom"/>
</dbReference>
<evidence type="ECO:0000256" key="2">
    <source>
        <dbReference type="ARBA" id="ARBA00012438"/>
    </source>
</evidence>
<dbReference type="InterPro" id="IPR036890">
    <property type="entry name" value="HATPase_C_sf"/>
</dbReference>
<dbReference type="SMART" id="SM00091">
    <property type="entry name" value="PAS"/>
    <property type="match status" value="2"/>
</dbReference>
<evidence type="ECO:0000256" key="4">
    <source>
        <dbReference type="ARBA" id="ARBA00022679"/>
    </source>
</evidence>
<dbReference type="GO" id="GO:0000155">
    <property type="term" value="F:phosphorelay sensor kinase activity"/>
    <property type="evidence" value="ECO:0007669"/>
    <property type="project" value="InterPro"/>
</dbReference>
<reference evidence="11 12" key="1">
    <citation type="submission" date="2017-11" db="EMBL/GenBank/DDBJ databases">
        <title>Bacillus camelliae sp. nov., isolated from pu'er tea.</title>
        <authorList>
            <person name="Niu L."/>
        </authorList>
    </citation>
    <scope>NUCLEOTIDE SEQUENCE [LARGE SCALE GENOMIC DNA]</scope>
    <source>
        <strain evidence="11 12">7578-1</strain>
    </source>
</reference>
<dbReference type="AlphaFoldDB" id="A0A2N3LQN3"/>
<dbReference type="PROSITE" id="PS50109">
    <property type="entry name" value="HIS_KIN"/>
    <property type="match status" value="1"/>
</dbReference>
<dbReference type="InterPro" id="IPR036097">
    <property type="entry name" value="HisK_dim/P_sf"/>
</dbReference>
<dbReference type="OrthoDB" id="9815750at2"/>
<keyword evidence="6 11" id="KW-0418">Kinase</keyword>
<dbReference type="PROSITE" id="PS50112">
    <property type="entry name" value="PAS"/>
    <property type="match status" value="2"/>
</dbReference>
<dbReference type="RefSeq" id="WP_101352504.1">
    <property type="nucleotide sequence ID" value="NZ_PIQO01000001.1"/>
</dbReference>
<keyword evidence="12" id="KW-1185">Reference proteome</keyword>
<protein>
    <recommendedName>
        <fullName evidence="2">histidine kinase</fullName>
        <ecNumber evidence="2">2.7.13.3</ecNumber>
    </recommendedName>
</protein>
<keyword evidence="5" id="KW-0547">Nucleotide-binding</keyword>
<dbReference type="CDD" id="cd00082">
    <property type="entry name" value="HisKA"/>
    <property type="match status" value="1"/>
</dbReference>
<evidence type="ECO:0000256" key="7">
    <source>
        <dbReference type="ARBA" id="ARBA00022840"/>
    </source>
</evidence>
<dbReference type="Pfam" id="PF00512">
    <property type="entry name" value="HisKA"/>
    <property type="match status" value="1"/>
</dbReference>
<dbReference type="EC" id="2.7.13.3" evidence="2"/>
<dbReference type="SUPFAM" id="SSF55874">
    <property type="entry name" value="ATPase domain of HSP90 chaperone/DNA topoisomerase II/histidine kinase"/>
    <property type="match status" value="1"/>
</dbReference>
<organism evidence="11 12">
    <name type="scientific">Heyndrickxia camelliae</name>
    <dbReference type="NCBI Taxonomy" id="1707093"/>
    <lineage>
        <taxon>Bacteria</taxon>
        <taxon>Bacillati</taxon>
        <taxon>Bacillota</taxon>
        <taxon>Bacilli</taxon>
        <taxon>Bacillales</taxon>
        <taxon>Bacillaceae</taxon>
        <taxon>Heyndrickxia</taxon>
    </lineage>
</organism>
<dbReference type="Gene3D" id="1.10.287.130">
    <property type="match status" value="1"/>
</dbReference>
<dbReference type="SUPFAM" id="SSF47384">
    <property type="entry name" value="Homodimeric domain of signal transducing histidine kinase"/>
    <property type="match status" value="1"/>
</dbReference>
<dbReference type="InterPro" id="IPR000014">
    <property type="entry name" value="PAS"/>
</dbReference>
<dbReference type="SMART" id="SM00388">
    <property type="entry name" value="HisKA"/>
    <property type="match status" value="1"/>
</dbReference>
<dbReference type="InterPro" id="IPR003594">
    <property type="entry name" value="HATPase_dom"/>
</dbReference>
<dbReference type="Proteomes" id="UP000233440">
    <property type="component" value="Unassembled WGS sequence"/>
</dbReference>
<dbReference type="GO" id="GO:0005524">
    <property type="term" value="F:ATP binding"/>
    <property type="evidence" value="ECO:0007669"/>
    <property type="project" value="UniProtKB-KW"/>
</dbReference>
<dbReference type="InterPro" id="IPR035965">
    <property type="entry name" value="PAS-like_dom_sf"/>
</dbReference>
<dbReference type="Pfam" id="PF02518">
    <property type="entry name" value="HATPase_c"/>
    <property type="match status" value="1"/>
</dbReference>
<evidence type="ECO:0000313" key="11">
    <source>
        <dbReference type="EMBL" id="PKR86854.1"/>
    </source>
</evidence>
<dbReference type="PANTHER" id="PTHR43065">
    <property type="entry name" value="SENSOR HISTIDINE KINASE"/>
    <property type="match status" value="1"/>
</dbReference>
<dbReference type="CDD" id="cd00130">
    <property type="entry name" value="PAS"/>
    <property type="match status" value="2"/>
</dbReference>
<dbReference type="Pfam" id="PF13426">
    <property type="entry name" value="PAS_9"/>
    <property type="match status" value="2"/>
</dbReference>
<dbReference type="EMBL" id="PIQO01000001">
    <property type="protein sequence ID" value="PKR86854.1"/>
    <property type="molecule type" value="Genomic_DNA"/>
</dbReference>
<feature type="domain" description="PAS" evidence="10">
    <location>
        <begin position="146"/>
        <end position="197"/>
    </location>
</feature>
<accession>A0A2N3LQN3</accession>
<comment type="caution">
    <text evidence="11">The sequence shown here is derived from an EMBL/GenBank/DDBJ whole genome shotgun (WGS) entry which is preliminary data.</text>
</comment>
<proteinExistence type="predicted"/>
<feature type="domain" description="PAS" evidence="10">
    <location>
        <begin position="26"/>
        <end position="69"/>
    </location>
</feature>
<comment type="catalytic activity">
    <reaction evidence="1">
        <text>ATP + protein L-histidine = ADP + protein N-phospho-L-histidine.</text>
        <dbReference type="EC" id="2.7.13.3"/>
    </reaction>
</comment>
<dbReference type="InterPro" id="IPR005467">
    <property type="entry name" value="His_kinase_dom"/>
</dbReference>
<keyword evidence="3" id="KW-0597">Phosphoprotein</keyword>
<evidence type="ECO:0000256" key="8">
    <source>
        <dbReference type="ARBA" id="ARBA00023012"/>
    </source>
</evidence>
<evidence type="ECO:0000313" key="12">
    <source>
        <dbReference type="Proteomes" id="UP000233440"/>
    </source>
</evidence>
<evidence type="ECO:0000256" key="3">
    <source>
        <dbReference type="ARBA" id="ARBA00022553"/>
    </source>
</evidence>
<gene>
    <name evidence="11" type="ORF">CWO92_02030</name>
</gene>
<evidence type="ECO:0000259" key="9">
    <source>
        <dbReference type="PROSITE" id="PS50109"/>
    </source>
</evidence>
<evidence type="ECO:0000256" key="1">
    <source>
        <dbReference type="ARBA" id="ARBA00000085"/>
    </source>
</evidence>
<feature type="domain" description="Histidine kinase" evidence="9">
    <location>
        <begin position="278"/>
        <end position="484"/>
    </location>
</feature>
<dbReference type="SUPFAM" id="SSF55785">
    <property type="entry name" value="PYP-like sensor domain (PAS domain)"/>
    <property type="match status" value="2"/>
</dbReference>
<dbReference type="Gene3D" id="3.30.565.10">
    <property type="entry name" value="Histidine kinase-like ATPase, C-terminal domain"/>
    <property type="match status" value="1"/>
</dbReference>
<dbReference type="Gene3D" id="3.30.450.20">
    <property type="entry name" value="PAS domain"/>
    <property type="match status" value="2"/>
</dbReference>
<dbReference type="NCBIfam" id="TIGR00229">
    <property type="entry name" value="sensory_box"/>
    <property type="match status" value="2"/>
</dbReference>
<evidence type="ECO:0000259" key="10">
    <source>
        <dbReference type="PROSITE" id="PS50112"/>
    </source>
</evidence>
<keyword evidence="4" id="KW-0808">Transferase</keyword>
<dbReference type="PRINTS" id="PR00344">
    <property type="entry name" value="BCTRLSENSOR"/>
</dbReference>
<dbReference type="SMART" id="SM00387">
    <property type="entry name" value="HATPase_c"/>
    <property type="match status" value="1"/>
</dbReference>
<sequence length="485" mass="56122">MEISDELISDENIKIAKQKNFYFKQSDELYRSLFEEAIDGIVFWDNEGNVLMANQSALKIFECTSEEFLKGNIWDFVLEKNDHFNSLLKKFYELGEIRDELLFLMPNGQLKQLEFTAKKHFVDGSNMTIFRNASERYKMEKELRESEERFRKVFEGTLDGMVLWNRHYEIIDINPVAADFLKAERDDIIGKSIWDILEDHYKHEIKIHIDELERLGTSDSTLTISSEDGNKYFELSSKGNVASNLSLTVIRNVTEKIGMQEQLQKSDTLSVVGELAAGIAHEIRNPMTALKGFIQLLELSMKEDHSMYFKVIMSELKRIESTITEFLILAKPQAIQFKDNDMRKVMNETLELLNGQALMNNIQFNVEYANELPYVFCEPNQMKQVFINIIKNAIEVMPKGGFITIKMDNKPSDFIHIVIEDEGEGIPEKKIKRLGEPFYTTKERGTGLGLMVSYKIIKEHRGKVEVESEVGVGTKFHIYIPVKRN</sequence>
<evidence type="ECO:0000256" key="5">
    <source>
        <dbReference type="ARBA" id="ARBA00022741"/>
    </source>
</evidence>
<name>A0A2N3LQN3_9BACI</name>
<keyword evidence="8" id="KW-0902">Two-component regulatory system</keyword>
<evidence type="ECO:0000256" key="6">
    <source>
        <dbReference type="ARBA" id="ARBA00022777"/>
    </source>
</evidence>
<keyword evidence="7" id="KW-0067">ATP-binding</keyword>
<dbReference type="PANTHER" id="PTHR43065:SF34">
    <property type="entry name" value="SPORULATION KINASE A"/>
    <property type="match status" value="1"/>
</dbReference>